<dbReference type="Pfam" id="PF13692">
    <property type="entry name" value="Glyco_trans_1_4"/>
    <property type="match status" value="1"/>
</dbReference>
<dbReference type="Gene3D" id="3.40.50.2000">
    <property type="entry name" value="Glycogen Phosphorylase B"/>
    <property type="match status" value="1"/>
</dbReference>
<dbReference type="eggNOG" id="COG0438">
    <property type="taxonomic scope" value="Bacteria"/>
</dbReference>
<dbReference type="Proteomes" id="UP000006765">
    <property type="component" value="Unassembled WGS sequence"/>
</dbReference>
<sequence length="315" mass="35144">MHGSYLWYLSHVPHEIVMPIREGRPEGYGGRLPGFAWPDNLSEVPAEAVKDMQFDAVLTQSHRNWTIDRHEILSAEQLRLPRLHLEHDPPLMHPTEERHPVDDPGALLVHVTAFNELMWDSGRTPTRVIEHGVTVPDDAVWTGERPRGITVVNDLPTRGRRIGADVFQRARDAVPLDLLGMGSTAMGGLGQVPLADLPYRLADYRFFFNPIRYTSLGLAVCEAMMAGLPIVGLATTEMSSAVENGVSGWVDTREHVLHDHMRRLIADPAEARMLSQGAARIARQRFGIDRFVADWCDALAEVTGIRPIERMAAHA</sequence>
<reference evidence="1 2" key="1">
    <citation type="journal article" date="2012" name="J. Bacteriol.">
        <title>Draft Genome Sequence of Oceaniovalibus guishaninsula JLT2003T.</title>
        <authorList>
            <person name="Tang K."/>
            <person name="Liu K."/>
            <person name="Jiao N."/>
        </authorList>
    </citation>
    <scope>NUCLEOTIDE SEQUENCE [LARGE SCALE GENOMIC DNA]</scope>
    <source>
        <strain evidence="1 2">JLT2003</strain>
    </source>
</reference>
<accession>K2H8B2</accession>
<protein>
    <submittedName>
        <fullName evidence="1">Uncharacterized protein</fullName>
    </submittedName>
</protein>
<organism evidence="1 2">
    <name type="scientific">Oceaniovalibus guishaninsula JLT2003</name>
    <dbReference type="NCBI Taxonomy" id="1231392"/>
    <lineage>
        <taxon>Bacteria</taxon>
        <taxon>Pseudomonadati</taxon>
        <taxon>Pseudomonadota</taxon>
        <taxon>Alphaproteobacteria</taxon>
        <taxon>Rhodobacterales</taxon>
        <taxon>Roseobacteraceae</taxon>
        <taxon>Oceaniovalibus</taxon>
    </lineage>
</organism>
<evidence type="ECO:0000313" key="2">
    <source>
        <dbReference type="Proteomes" id="UP000006765"/>
    </source>
</evidence>
<dbReference type="PATRIC" id="fig|1231392.3.peg.2194"/>
<evidence type="ECO:0000313" key="1">
    <source>
        <dbReference type="EMBL" id="EKE43848.1"/>
    </source>
</evidence>
<dbReference type="EMBL" id="AMGO01000047">
    <property type="protein sequence ID" value="EKE43848.1"/>
    <property type="molecule type" value="Genomic_DNA"/>
</dbReference>
<gene>
    <name evidence="1" type="ORF">OCGS_2182</name>
</gene>
<comment type="caution">
    <text evidence="1">The sequence shown here is derived from an EMBL/GenBank/DDBJ whole genome shotgun (WGS) entry which is preliminary data.</text>
</comment>
<proteinExistence type="predicted"/>
<dbReference type="SUPFAM" id="SSF53756">
    <property type="entry name" value="UDP-Glycosyltransferase/glycogen phosphorylase"/>
    <property type="match status" value="1"/>
</dbReference>
<keyword evidence="2" id="KW-1185">Reference proteome</keyword>
<name>K2H8B2_9RHOB</name>
<dbReference type="AlphaFoldDB" id="K2H8B2"/>
<dbReference type="STRING" id="1231392.OCGS_2182"/>